<dbReference type="Proteomes" id="UP000183658">
    <property type="component" value="Unassembled WGS sequence"/>
</dbReference>
<evidence type="ECO:0000313" key="1">
    <source>
        <dbReference type="EMBL" id="SER47142.1"/>
    </source>
</evidence>
<dbReference type="AlphaFoldDB" id="A0A1H9PG00"/>
<proteinExistence type="predicted"/>
<evidence type="ECO:0000313" key="2">
    <source>
        <dbReference type="Proteomes" id="UP000183658"/>
    </source>
</evidence>
<gene>
    <name evidence="1" type="ORF">SAMN05444355_11334</name>
</gene>
<dbReference type="EMBL" id="FOFZ01000013">
    <property type="protein sequence ID" value="SER47142.1"/>
    <property type="molecule type" value="Genomic_DNA"/>
</dbReference>
<accession>A0A1H9PG00</accession>
<reference evidence="2" key="1">
    <citation type="submission" date="2016-10" db="EMBL/GenBank/DDBJ databases">
        <authorList>
            <person name="Varghese N."/>
            <person name="Submissions S."/>
        </authorList>
    </citation>
    <scope>NUCLEOTIDE SEQUENCE [LARGE SCALE GENOMIC DNA]</scope>
    <source>
        <strain evidence="2">DSM 15719</strain>
    </source>
</reference>
<name>A0A1H9PG00_FLAFI</name>
<protein>
    <submittedName>
        <fullName evidence="1">Uncharacterized protein</fullName>
    </submittedName>
</protein>
<organism evidence="1 2">
    <name type="scientific">Flavobacterium frigoris</name>
    <dbReference type="NCBI Taxonomy" id="229204"/>
    <lineage>
        <taxon>Bacteria</taxon>
        <taxon>Pseudomonadati</taxon>
        <taxon>Bacteroidota</taxon>
        <taxon>Flavobacteriia</taxon>
        <taxon>Flavobacteriales</taxon>
        <taxon>Flavobacteriaceae</taxon>
        <taxon>Flavobacterium</taxon>
    </lineage>
</organism>
<sequence>MIRDAIHRKQIGGKGGCRTSIYLSNSKCSFPLKVIVLERKNTQNTIPRATIIELATSGNRDNATR</sequence>
<keyword evidence="2" id="KW-1185">Reference proteome</keyword>